<dbReference type="EMBL" id="JABTTQ020002458">
    <property type="protein sequence ID" value="KAK6123793.1"/>
    <property type="molecule type" value="Genomic_DNA"/>
</dbReference>
<dbReference type="Pfam" id="PF00295">
    <property type="entry name" value="Glyco_hydro_28"/>
    <property type="match status" value="1"/>
</dbReference>
<keyword evidence="2 4" id="KW-0378">Hydrolase</keyword>
<dbReference type="SMART" id="SM00710">
    <property type="entry name" value="PbH1"/>
    <property type="match status" value="7"/>
</dbReference>
<keyword evidence="3 4" id="KW-0326">Glycosidase</keyword>
<organism evidence="5 6">
    <name type="scientific">Rehmannia glutinosa</name>
    <name type="common">Chinese foxglove</name>
    <dbReference type="NCBI Taxonomy" id="99300"/>
    <lineage>
        <taxon>Eukaryota</taxon>
        <taxon>Viridiplantae</taxon>
        <taxon>Streptophyta</taxon>
        <taxon>Embryophyta</taxon>
        <taxon>Tracheophyta</taxon>
        <taxon>Spermatophyta</taxon>
        <taxon>Magnoliopsida</taxon>
        <taxon>eudicotyledons</taxon>
        <taxon>Gunneridae</taxon>
        <taxon>Pentapetalae</taxon>
        <taxon>asterids</taxon>
        <taxon>lamiids</taxon>
        <taxon>Lamiales</taxon>
        <taxon>Orobanchaceae</taxon>
        <taxon>Rehmannieae</taxon>
        <taxon>Rehmannia</taxon>
    </lineage>
</organism>
<evidence type="ECO:0000256" key="4">
    <source>
        <dbReference type="RuleBase" id="RU361169"/>
    </source>
</evidence>
<dbReference type="Proteomes" id="UP001318860">
    <property type="component" value="Unassembled WGS sequence"/>
</dbReference>
<dbReference type="SUPFAM" id="SSF51126">
    <property type="entry name" value="Pectin lyase-like"/>
    <property type="match status" value="1"/>
</dbReference>
<evidence type="ECO:0000256" key="3">
    <source>
        <dbReference type="ARBA" id="ARBA00023295"/>
    </source>
</evidence>
<evidence type="ECO:0000256" key="1">
    <source>
        <dbReference type="ARBA" id="ARBA00008834"/>
    </source>
</evidence>
<sequence length="572" mass="63842">MGDSSRILPRSSSFRPDSRRLLESIPPLFSSHRTLLALIWAVGFILIISWQRAAVGSFWGPPTRPIPMLRSLVFNLTDFGAVGDGVTVNTKAFERAVSEIRRRGGGQLNVEPGRWLTAPFNLTSHMTLFLAQNAVILGIDFVVKVYGPTDINCVTLEIVLLLLDERVAGECDNGCRSEPICACTSLSNRRHNASSSGYSFLKWIKCSFLVQASRFLGSDNMRQDESYWPLMPPLPSYGYGRERAGPRYGSLIHGQNLRDVVITGHNGTINGQGQTWWTKYQKNHLNHTRGPLVQLLWSRDIHISDVTLRDSPFWTLHPYDCQNVTIRNVTILAPLSGAPNTDGIDPDSCDNMLIEDNYISVGDDGIAIKSGWDQYGIAYARPSTNILIRNVIVRSMISAGVSIGSEMSGGVSNVTVENLLVWNSKRGIRIKTSPGRGGYVRQITYRNLTLENVRVGIVLKTDYNEHPDEGYDPNALPIIEDINFDGIRGRGIRIPVRIYGSQEIPVRNVTFRNMLVGITYKKKRIFQCSFVQGRVIGKIFPAPCDNLDVYDEEGRLVRQSTSQNSTDVDYDS</sequence>
<dbReference type="InterPro" id="IPR011050">
    <property type="entry name" value="Pectin_lyase_fold/virulence"/>
</dbReference>
<dbReference type="InterPro" id="IPR012334">
    <property type="entry name" value="Pectin_lyas_fold"/>
</dbReference>
<reference evidence="5 6" key="1">
    <citation type="journal article" date="2021" name="Comput. Struct. Biotechnol. J.">
        <title>De novo genome assembly of the potent medicinal plant Rehmannia glutinosa using nanopore technology.</title>
        <authorList>
            <person name="Ma L."/>
            <person name="Dong C."/>
            <person name="Song C."/>
            <person name="Wang X."/>
            <person name="Zheng X."/>
            <person name="Niu Y."/>
            <person name="Chen S."/>
            <person name="Feng W."/>
        </authorList>
    </citation>
    <scope>NUCLEOTIDE SEQUENCE [LARGE SCALE GENOMIC DNA]</scope>
    <source>
        <strain evidence="5">DH-2019</strain>
    </source>
</reference>
<evidence type="ECO:0000313" key="6">
    <source>
        <dbReference type="Proteomes" id="UP001318860"/>
    </source>
</evidence>
<keyword evidence="6" id="KW-1185">Reference proteome</keyword>
<evidence type="ECO:0008006" key="7">
    <source>
        <dbReference type="Google" id="ProtNLM"/>
    </source>
</evidence>
<dbReference type="InterPro" id="IPR000743">
    <property type="entry name" value="Glyco_hydro_28"/>
</dbReference>
<dbReference type="Gene3D" id="2.160.20.10">
    <property type="entry name" value="Single-stranded right-handed beta-helix, Pectin lyase-like"/>
    <property type="match status" value="1"/>
</dbReference>
<dbReference type="InterPro" id="IPR051801">
    <property type="entry name" value="GH28_Enzymes"/>
</dbReference>
<dbReference type="PANTHER" id="PTHR31339">
    <property type="entry name" value="PECTIN LYASE-RELATED"/>
    <property type="match status" value="1"/>
</dbReference>
<proteinExistence type="inferred from homology"/>
<evidence type="ECO:0000313" key="5">
    <source>
        <dbReference type="EMBL" id="KAK6123793.1"/>
    </source>
</evidence>
<dbReference type="PANTHER" id="PTHR31339:SF46">
    <property type="entry name" value="POLYGALACTURONASE-RELATED"/>
    <property type="match status" value="1"/>
</dbReference>
<dbReference type="InterPro" id="IPR006626">
    <property type="entry name" value="PbH1"/>
</dbReference>
<evidence type="ECO:0000256" key="2">
    <source>
        <dbReference type="ARBA" id="ARBA00022801"/>
    </source>
</evidence>
<gene>
    <name evidence="5" type="ORF">DH2020_042462</name>
</gene>
<comment type="caution">
    <text evidence="5">The sequence shown here is derived from an EMBL/GenBank/DDBJ whole genome shotgun (WGS) entry which is preliminary data.</text>
</comment>
<name>A0ABR0UMZ0_REHGL</name>
<accession>A0ABR0UMZ0</accession>
<comment type="similarity">
    <text evidence="1 4">Belongs to the glycosyl hydrolase 28 family.</text>
</comment>
<protein>
    <recommendedName>
        <fullName evidence="7">Polygalacturonase</fullName>
    </recommendedName>
</protein>